<dbReference type="Proteomes" id="UP001172054">
    <property type="component" value="Unassembled WGS sequence"/>
</dbReference>
<evidence type="ECO:0000256" key="2">
    <source>
        <dbReference type="ARBA" id="ARBA00023287"/>
    </source>
</evidence>
<dbReference type="RefSeq" id="WP_301725840.1">
    <property type="nucleotide sequence ID" value="NZ_JAUJWW010000002.1"/>
</dbReference>
<gene>
    <name evidence="4" type="ORF">QWY15_06875</name>
</gene>
<reference evidence="4 5" key="1">
    <citation type="submission" date="2023-06" db="EMBL/GenBank/DDBJ databases">
        <title>Novel species in genus Planococcus.</title>
        <authorList>
            <person name="Ning S."/>
        </authorList>
    </citation>
    <scope>NUCLEOTIDE SEQUENCE [LARGE SCALE GENOMIC DNA]</scope>
    <source>
        <strain evidence="4 5">N064</strain>
    </source>
</reference>
<keyword evidence="2" id="KW-0178">Competence</keyword>
<keyword evidence="5" id="KW-1185">Reference proteome</keyword>
<evidence type="ECO:0000313" key="4">
    <source>
        <dbReference type="EMBL" id="MDN7227020.1"/>
    </source>
</evidence>
<evidence type="ECO:0000256" key="3">
    <source>
        <dbReference type="SAM" id="Phobius"/>
    </source>
</evidence>
<comment type="caution">
    <text evidence="4">The sequence shown here is derived from an EMBL/GenBank/DDBJ whole genome shotgun (WGS) entry which is preliminary data.</text>
</comment>
<keyword evidence="3" id="KW-1133">Transmembrane helix</keyword>
<dbReference type="InterPro" id="IPR012902">
    <property type="entry name" value="N_methyl_site"/>
</dbReference>
<keyword evidence="3" id="KW-0472">Membrane</keyword>
<comment type="subcellular location">
    <subcellularLocation>
        <location evidence="1">Cell surface</location>
    </subcellularLocation>
</comment>
<dbReference type="Pfam" id="PF07963">
    <property type="entry name" value="N_methyl"/>
    <property type="match status" value="1"/>
</dbReference>
<evidence type="ECO:0000313" key="5">
    <source>
        <dbReference type="Proteomes" id="UP001172054"/>
    </source>
</evidence>
<dbReference type="PROSITE" id="PS00409">
    <property type="entry name" value="PROKAR_NTER_METHYL"/>
    <property type="match status" value="1"/>
</dbReference>
<dbReference type="NCBIfam" id="TIGR02532">
    <property type="entry name" value="IV_pilin_GFxxxE"/>
    <property type="match status" value="1"/>
</dbReference>
<sequence length="150" mass="16759">MNKQLRNEKGITLVELLAVLVIGGIVMVLIMGIFSNGQKQYSSQTAKAEQLNDVRYVAKVITKEIRKADKVKSINNVLELGKDSPIIFKQENNKILKNGITLMSKVSIFSVNRVTPNNRNLKITIVSTDANGKKQDIKTEIYIRDGVTIE</sequence>
<name>A0ABT8MQI0_9BACL</name>
<evidence type="ECO:0000256" key="1">
    <source>
        <dbReference type="ARBA" id="ARBA00004241"/>
    </source>
</evidence>
<dbReference type="EMBL" id="JAUJWW010000002">
    <property type="protein sequence ID" value="MDN7227020.1"/>
    <property type="molecule type" value="Genomic_DNA"/>
</dbReference>
<protein>
    <submittedName>
        <fullName evidence="4">Prepilin-type N-terminal cleavage/methylation domain-containing protein</fullName>
    </submittedName>
</protein>
<keyword evidence="3" id="KW-0812">Transmembrane</keyword>
<proteinExistence type="predicted"/>
<organism evidence="4 5">
    <name type="scientific">Planococcus liqunii</name>
    <dbReference type="NCBI Taxonomy" id="3058394"/>
    <lineage>
        <taxon>Bacteria</taxon>
        <taxon>Bacillati</taxon>
        <taxon>Bacillota</taxon>
        <taxon>Bacilli</taxon>
        <taxon>Bacillales</taxon>
        <taxon>Caryophanaceae</taxon>
        <taxon>Planococcus</taxon>
    </lineage>
</organism>
<feature type="transmembrane region" description="Helical" evidence="3">
    <location>
        <begin position="12"/>
        <end position="34"/>
    </location>
</feature>
<accession>A0ABT8MQI0</accession>